<dbReference type="Proteomes" id="UP000001949">
    <property type="component" value="Unassembled WGS sequence"/>
</dbReference>
<dbReference type="RefSeq" id="XP_763582.1">
    <property type="nucleotide sequence ID" value="XM_758489.1"/>
</dbReference>
<feature type="region of interest" description="Disordered" evidence="1">
    <location>
        <begin position="107"/>
        <end position="157"/>
    </location>
</feature>
<gene>
    <name evidence="2" type="ordered locus">TP03_0554</name>
</gene>
<proteinExistence type="predicted"/>
<keyword evidence="3" id="KW-1185">Reference proteome</keyword>
<dbReference type="AlphaFoldDB" id="Q4MZG5"/>
<dbReference type="OMA" id="WNYIQAA"/>
<protein>
    <submittedName>
        <fullName evidence="2">Uncharacterized protein</fullName>
    </submittedName>
</protein>
<evidence type="ECO:0000256" key="1">
    <source>
        <dbReference type="SAM" id="MobiDB-lite"/>
    </source>
</evidence>
<evidence type="ECO:0000313" key="3">
    <source>
        <dbReference type="Proteomes" id="UP000001949"/>
    </source>
</evidence>
<dbReference type="KEGG" id="tpv:TP03_0554"/>
<reference evidence="2" key="2">
    <citation type="submission" date="2005-06" db="EMBL/GenBank/DDBJ databases">
        <authorList>
            <person name="Gardner M."/>
            <person name="Bishop R."/>
            <person name="Shah T."/>
            <person name="de Villiers E."/>
            <person name="Carlton J.M."/>
            <person name="Hall N."/>
            <person name="Ren Q."/>
            <person name="Paulsen I.T."/>
            <person name="Pain A."/>
            <person name="Berriman M."/>
            <person name="Wilson R.J.M."/>
            <person name="Sato S."/>
            <person name="Ralph S.A."/>
            <person name="Mann D.J."/>
            <person name="Xiong Z."/>
            <person name="Shallom S.J."/>
            <person name="Weidman J."/>
            <person name="Jiang L."/>
            <person name="Lynn J."/>
            <person name="Weaver B."/>
            <person name="Shoaibi A."/>
            <person name="Wasawo D."/>
            <person name="Crabtree J."/>
            <person name="Wortman J.R."/>
            <person name="Haas B."/>
            <person name="Angiuoli S."/>
            <person name="Creasy T.H."/>
            <person name="Lu C."/>
            <person name="Suh B."/>
            <person name="Silva J.C."/>
            <person name="Utterback T."/>
            <person name="Feldblyum T."/>
            <person name="Pertea M."/>
            <person name="Allen J."/>
            <person name="Taracha E.L."/>
            <person name="Salzberg S.L."/>
            <person name="White O."/>
            <person name="Fitzhugh H.A."/>
            <person name="Morzaria S."/>
            <person name="Venter J.C."/>
            <person name="Fraser C.M."/>
            <person name="Nene V."/>
        </authorList>
    </citation>
    <scope>NUCLEOTIDE SEQUENCE</scope>
    <source>
        <strain evidence="2">Muguga</strain>
    </source>
</reference>
<dbReference type="eggNOG" id="ENOG502QZU3">
    <property type="taxonomic scope" value="Eukaryota"/>
</dbReference>
<dbReference type="GeneID" id="3500464"/>
<feature type="compositionally biased region" description="Polar residues" evidence="1">
    <location>
        <begin position="107"/>
        <end position="133"/>
    </location>
</feature>
<comment type="caution">
    <text evidence="2">The sequence shown here is derived from an EMBL/GenBank/DDBJ whole genome shotgun (WGS) entry which is preliminary data.</text>
</comment>
<dbReference type="InParanoid" id="Q4MZG5"/>
<accession>Q4MZG5</accession>
<evidence type="ECO:0000313" key="2">
    <source>
        <dbReference type="EMBL" id="EAN31299.1"/>
    </source>
</evidence>
<name>Q4MZG5_THEPA</name>
<reference evidence="2" key="1">
    <citation type="journal article" date="2005" name="Science">
        <title>Genome sequence of Theileria parva, a bovine pathogen that transforms lymphocytes.</title>
        <authorList>
            <person name="Gardner M.J."/>
            <person name="Bishop R."/>
            <person name="Shah T."/>
            <person name="de Villiers E.P."/>
            <person name="Carlton J.M."/>
            <person name="Hall N."/>
            <person name="Ren Q."/>
            <person name="Paulsen I.T."/>
            <person name="Pain A."/>
            <person name="Berriman M."/>
            <person name="Wilson R.J.M."/>
            <person name="Sato S."/>
            <person name="Ralph S.A."/>
            <person name="Mann D.J."/>
            <person name="Xiong Z."/>
            <person name="Shallom S.J."/>
            <person name="Weidman J."/>
            <person name="Jiang L."/>
            <person name="Lynn J."/>
            <person name="Weaver B."/>
            <person name="Shoaibi A."/>
            <person name="Domingo A.R."/>
            <person name="Wasawo D."/>
            <person name="Crabtree J."/>
            <person name="Wortman J.R."/>
            <person name="Haas B."/>
            <person name="Angiuoli S.V."/>
            <person name="Creasy T.H."/>
            <person name="Lu C."/>
            <person name="Suh B."/>
            <person name="Silva J.C."/>
            <person name="Utterback T.R."/>
            <person name="Feldblyum T.V."/>
            <person name="Pertea M."/>
            <person name="Allen J."/>
            <person name="Nierman W.C."/>
            <person name="Taracha E.L.N."/>
            <person name="Salzberg S.L."/>
            <person name="White O.R."/>
            <person name="Fitzhugh H.A."/>
            <person name="Morzaria S."/>
            <person name="Venter J.C."/>
            <person name="Fraser C.M."/>
            <person name="Nene V."/>
        </authorList>
    </citation>
    <scope>NUCLEOTIDE SEQUENCE [LARGE SCALE GENOMIC DNA]</scope>
    <source>
        <strain evidence="2">Muguga</strain>
    </source>
</reference>
<organism evidence="2 3">
    <name type="scientific">Theileria parva</name>
    <name type="common">East coast fever infection agent</name>
    <dbReference type="NCBI Taxonomy" id="5875"/>
    <lineage>
        <taxon>Eukaryota</taxon>
        <taxon>Sar</taxon>
        <taxon>Alveolata</taxon>
        <taxon>Apicomplexa</taxon>
        <taxon>Aconoidasida</taxon>
        <taxon>Piroplasmida</taxon>
        <taxon>Theileriidae</taxon>
        <taxon>Theileria</taxon>
    </lineage>
</organism>
<sequence>MKGNDTSACFLFDAPNSECVYYTVKLINSILNCCCYKSNKKLLLIYKRRCFIEEYDVLEMLLKPPIKSCEFMNLHQECKDFTDTDKLIDDFFKQSFNSKFSKTVTTPETSPIHNTSPRFNTHSKTLNTHSTPTVHLPKNTLKTSKKDSKVNTDNNSEEEDRVITYGYDHINEYIENVDKIIYRSDNIEHVVVFGLSDLSETPTLNFEDHTPEDSEEFNHPFNFVRLSEDNNKIYDWDLIKDYCLLLQLVLNAIKLRQNNLNTNSQCGCDLLPKLFLIERLPPDCDSAIKFTKFISDRFSRTYFIH</sequence>
<dbReference type="VEuPathDB" id="PiroplasmaDB:TpMuguga_03g00554"/>
<dbReference type="EMBL" id="AAGK01000005">
    <property type="protein sequence ID" value="EAN31299.1"/>
    <property type="molecule type" value="Genomic_DNA"/>
</dbReference>